<dbReference type="Pfam" id="PF22548">
    <property type="entry name" value="AEP-TOTE"/>
    <property type="match status" value="2"/>
</dbReference>
<dbReference type="InterPro" id="IPR054347">
    <property type="entry name" value="TOTE_primase"/>
</dbReference>
<keyword evidence="4" id="KW-1185">Reference proteome</keyword>
<dbReference type="OrthoDB" id="142840at2157"/>
<feature type="domain" description="TOTE conflict system primase" evidence="2">
    <location>
        <begin position="180"/>
        <end position="229"/>
    </location>
</feature>
<dbReference type="Proteomes" id="UP000509750">
    <property type="component" value="Plasmid unnamed3"/>
</dbReference>
<evidence type="ECO:0000313" key="4">
    <source>
        <dbReference type="Proteomes" id="UP000509750"/>
    </source>
</evidence>
<gene>
    <name evidence="3" type="ORF">HUG10_20525</name>
</gene>
<accession>A0A7D5KAM1</accession>
<dbReference type="EMBL" id="CP058532">
    <property type="protein sequence ID" value="QLG29994.1"/>
    <property type="molecule type" value="Genomic_DNA"/>
</dbReference>
<dbReference type="RefSeq" id="WP_179171568.1">
    <property type="nucleotide sequence ID" value="NZ_CP058532.1"/>
</dbReference>
<organism evidence="3 4">
    <name type="scientific">Halorarum halophilum</name>
    <dbReference type="NCBI Taxonomy" id="2743090"/>
    <lineage>
        <taxon>Archaea</taxon>
        <taxon>Methanobacteriati</taxon>
        <taxon>Methanobacteriota</taxon>
        <taxon>Stenosarchaea group</taxon>
        <taxon>Halobacteria</taxon>
        <taxon>Halobacteriales</taxon>
        <taxon>Haloferacaceae</taxon>
        <taxon>Halorarum</taxon>
    </lineage>
</organism>
<feature type="domain" description="TOTE conflict system primase" evidence="2">
    <location>
        <begin position="42"/>
        <end position="153"/>
    </location>
</feature>
<dbReference type="KEGG" id="halg:HUG10_20525"/>
<feature type="region of interest" description="Disordered" evidence="1">
    <location>
        <begin position="157"/>
        <end position="178"/>
    </location>
</feature>
<name>A0A7D5KAM1_9EURY</name>
<dbReference type="SUPFAM" id="SSF56747">
    <property type="entry name" value="Prim-pol domain"/>
    <property type="match status" value="1"/>
</dbReference>
<protein>
    <recommendedName>
        <fullName evidence="2">TOTE conflict system primase domain-containing protein</fullName>
    </recommendedName>
</protein>
<keyword evidence="3" id="KW-0614">Plasmid</keyword>
<sequence>MSTVNHDELGVSVPLYLDLFKTRDDCFAVQRMDGSYGPLNIEFEEKHVEQHINGERTYGQYLVDPVDNTVRFAAIDNDIDDDSNAPLENALEAAVLEKQRALEFGLRDNQVWLEFSGRRGYHTWFFFDPPVKATLAKQLLEYIVGGTPEERDAYTEQINDGADPDDLDTPGVDIPGGHTEVFPKQVGLSTGEYGNLIKTPFGLHQKTGNRMLFVDETGEPYSDQASIIRAAIRNRIHPDVAGGILEEFGDDTEHLVEEAEQRAAGRGRDLEDIVSEGMDIRPCIEAAITGQKGNLSGEEGHHMRLAAAAELLANGYSVEEAHEFFKAFPNYDPKITEEKLREVQSNLPRPWACSTIKDKCGSLVTDCPCPATSDIDLVTSMELNHQRYGHVWKNDE</sequence>
<evidence type="ECO:0000313" key="3">
    <source>
        <dbReference type="EMBL" id="QLG29994.1"/>
    </source>
</evidence>
<reference evidence="3 4" key="1">
    <citation type="submission" date="2020-07" db="EMBL/GenBank/DDBJ databases">
        <title>Gai3-2, isolated from salt lake.</title>
        <authorList>
            <person name="Cui H."/>
            <person name="Shi X."/>
        </authorList>
    </citation>
    <scope>NUCLEOTIDE SEQUENCE [LARGE SCALE GENOMIC DNA]</scope>
    <source>
        <strain evidence="3 4">Gai3-2</strain>
        <plasmid evidence="3 4">unnamed3</plasmid>
    </source>
</reference>
<evidence type="ECO:0000256" key="1">
    <source>
        <dbReference type="SAM" id="MobiDB-lite"/>
    </source>
</evidence>
<evidence type="ECO:0000259" key="2">
    <source>
        <dbReference type="Pfam" id="PF22548"/>
    </source>
</evidence>
<proteinExistence type="predicted"/>
<dbReference type="GeneID" id="56031272"/>
<dbReference type="AlphaFoldDB" id="A0A7D5KAM1"/>
<geneLocation type="plasmid" evidence="3 4">
    <name>unnamed3</name>
</geneLocation>